<reference evidence="1 2" key="1">
    <citation type="submission" date="2016-11" db="EMBL/GenBank/DDBJ databases">
        <authorList>
            <person name="Jaros S."/>
            <person name="Januszkiewicz K."/>
            <person name="Wedrychowicz H."/>
        </authorList>
    </citation>
    <scope>NUCLEOTIDE SEQUENCE [LARGE SCALE GENOMIC DNA]</scope>
    <source>
        <strain evidence="1 2">DSM 24787</strain>
    </source>
</reference>
<dbReference type="AlphaFoldDB" id="A0A1N6JUY8"/>
<gene>
    <name evidence="1" type="ORF">SAMN04488055_4484</name>
</gene>
<proteinExistence type="predicted"/>
<organism evidence="1 2">
    <name type="scientific">Chitinophaga niabensis</name>
    <dbReference type="NCBI Taxonomy" id="536979"/>
    <lineage>
        <taxon>Bacteria</taxon>
        <taxon>Pseudomonadati</taxon>
        <taxon>Bacteroidota</taxon>
        <taxon>Chitinophagia</taxon>
        <taxon>Chitinophagales</taxon>
        <taxon>Chitinophagaceae</taxon>
        <taxon>Chitinophaga</taxon>
    </lineage>
</organism>
<dbReference type="OrthoDB" id="1348500at2"/>
<accession>A0A1N6JUY8</accession>
<keyword evidence="2" id="KW-1185">Reference proteome</keyword>
<dbReference type="STRING" id="536979.SAMN04488055_4484"/>
<dbReference type="EMBL" id="FSRA01000002">
    <property type="protein sequence ID" value="SIO48120.1"/>
    <property type="molecule type" value="Genomic_DNA"/>
</dbReference>
<evidence type="ECO:0008006" key="3">
    <source>
        <dbReference type="Google" id="ProtNLM"/>
    </source>
</evidence>
<name>A0A1N6JUY8_9BACT</name>
<sequence length="186" mass="21081">MLKIERILVVAMAFLLVSCSNISQFCKHGNSYLGQVLRFRQQANTESLPMSTVSYPEDTAVQKVTWKQLSDVIFDRKWDEKMQMPMLYPSFSRTIKAMHGKNISISGYVIPVDAKGGMYVLSANPNSSCFFCGGAGPETIMTLKFKSGKPAFETDDYVRFQGRLRLNEKNIYELYYNLDDAILVGK</sequence>
<evidence type="ECO:0000313" key="2">
    <source>
        <dbReference type="Proteomes" id="UP000185003"/>
    </source>
</evidence>
<dbReference type="Proteomes" id="UP000185003">
    <property type="component" value="Unassembled WGS sequence"/>
</dbReference>
<protein>
    <recommendedName>
        <fullName evidence="3">DUF3299 domain-containing protein</fullName>
    </recommendedName>
</protein>
<dbReference type="RefSeq" id="WP_074241815.1">
    <property type="nucleotide sequence ID" value="NZ_FSRA01000002.1"/>
</dbReference>
<dbReference type="Gene3D" id="2.40.50.870">
    <property type="entry name" value="Protein of unknown function (DUF3299)"/>
    <property type="match status" value="1"/>
</dbReference>
<dbReference type="PROSITE" id="PS51257">
    <property type="entry name" value="PROKAR_LIPOPROTEIN"/>
    <property type="match status" value="1"/>
</dbReference>
<evidence type="ECO:0000313" key="1">
    <source>
        <dbReference type="EMBL" id="SIO48120.1"/>
    </source>
</evidence>